<evidence type="ECO:0000259" key="13">
    <source>
        <dbReference type="PROSITE" id="PS52019"/>
    </source>
</evidence>
<evidence type="ECO:0000256" key="2">
    <source>
        <dbReference type="ARBA" id="ARBA00004792"/>
    </source>
</evidence>
<dbReference type="Pfam" id="PF08990">
    <property type="entry name" value="Docking"/>
    <property type="match status" value="1"/>
</dbReference>
<evidence type="ECO:0000256" key="7">
    <source>
        <dbReference type="ARBA" id="ARBA00023268"/>
    </source>
</evidence>
<dbReference type="SMART" id="SM00827">
    <property type="entry name" value="PKS_AT"/>
    <property type="match status" value="1"/>
</dbReference>
<dbReference type="Pfam" id="PF00550">
    <property type="entry name" value="PP-binding"/>
    <property type="match status" value="1"/>
</dbReference>
<evidence type="ECO:0000256" key="4">
    <source>
        <dbReference type="ARBA" id="ARBA00022553"/>
    </source>
</evidence>
<dbReference type="InterPro" id="IPR014030">
    <property type="entry name" value="Ketoacyl_synth_N"/>
</dbReference>
<keyword evidence="3" id="KW-0596">Phosphopantetheine</keyword>
<dbReference type="Pfam" id="PF00698">
    <property type="entry name" value="Acyl_transf_1"/>
    <property type="match status" value="1"/>
</dbReference>
<dbReference type="Pfam" id="PF14765">
    <property type="entry name" value="PS-DH"/>
    <property type="match status" value="1"/>
</dbReference>
<feature type="active site" description="Proton acceptor; for dehydratase activity" evidence="9">
    <location>
        <position position="960"/>
    </location>
</feature>
<dbReference type="Pfam" id="PF21089">
    <property type="entry name" value="PKS_DH_N"/>
    <property type="match status" value="1"/>
</dbReference>
<accession>Q0R4M4</accession>
<proteinExistence type="predicted"/>
<dbReference type="CDD" id="cd00833">
    <property type="entry name" value="PKS"/>
    <property type="match status" value="1"/>
</dbReference>
<dbReference type="PROSITE" id="PS00012">
    <property type="entry name" value="PHOSPHOPANTETHEINE"/>
    <property type="match status" value="1"/>
</dbReference>
<dbReference type="InterPro" id="IPR050091">
    <property type="entry name" value="PKS_NRPS_Biosynth_Enz"/>
</dbReference>
<keyword evidence="6" id="KW-0045">Antibiotic biosynthesis</keyword>
<dbReference type="Gene3D" id="3.40.47.10">
    <property type="match status" value="1"/>
</dbReference>
<dbReference type="EMBL" id="DQ116941">
    <property type="protein sequence ID" value="AAZ77697.1"/>
    <property type="molecule type" value="Genomic_DNA"/>
</dbReference>
<dbReference type="GO" id="GO:0031177">
    <property type="term" value="F:phosphopantetheine binding"/>
    <property type="evidence" value="ECO:0007669"/>
    <property type="project" value="InterPro"/>
</dbReference>
<dbReference type="InterPro" id="IPR016035">
    <property type="entry name" value="Acyl_Trfase/lysoPLipase"/>
</dbReference>
<dbReference type="SMART" id="SM00822">
    <property type="entry name" value="PKS_KR"/>
    <property type="match status" value="1"/>
</dbReference>
<keyword evidence="5" id="KW-0808">Transferase</keyword>
<dbReference type="Pfam" id="PF08659">
    <property type="entry name" value="KR"/>
    <property type="match status" value="1"/>
</dbReference>
<dbReference type="GO" id="GO:0004312">
    <property type="term" value="F:fatty acid synthase activity"/>
    <property type="evidence" value="ECO:0007669"/>
    <property type="project" value="TreeGrafter"/>
</dbReference>
<dbReference type="InterPro" id="IPR009081">
    <property type="entry name" value="PP-bd_ACP"/>
</dbReference>
<dbReference type="SMART" id="SM01294">
    <property type="entry name" value="PKS_PP_betabranch"/>
    <property type="match status" value="1"/>
</dbReference>
<dbReference type="SMART" id="SM00826">
    <property type="entry name" value="PKS_DH"/>
    <property type="match status" value="1"/>
</dbReference>
<evidence type="ECO:0000256" key="6">
    <source>
        <dbReference type="ARBA" id="ARBA00023194"/>
    </source>
</evidence>
<dbReference type="InterPro" id="IPR016036">
    <property type="entry name" value="Malonyl_transacylase_ACP-bd"/>
</dbReference>
<feature type="domain" description="Ketosynthase family 3 (KS3)" evidence="12">
    <location>
        <begin position="35"/>
        <end position="462"/>
    </location>
</feature>
<dbReference type="GO" id="GO:0006633">
    <property type="term" value="P:fatty acid biosynthetic process"/>
    <property type="evidence" value="ECO:0007669"/>
    <property type="project" value="InterPro"/>
</dbReference>
<dbReference type="InterPro" id="IPR006162">
    <property type="entry name" value="Ppantetheine_attach_site"/>
</dbReference>
<dbReference type="SUPFAM" id="SSF53901">
    <property type="entry name" value="Thiolase-like"/>
    <property type="match status" value="1"/>
</dbReference>
<dbReference type="InterPro" id="IPR020806">
    <property type="entry name" value="PKS_PP-bd"/>
</dbReference>
<feature type="region of interest" description="C-terminal hotdog fold" evidence="9">
    <location>
        <begin position="1067"/>
        <end position="1205"/>
    </location>
</feature>
<dbReference type="FunFam" id="1.10.1200.10:FF:000007">
    <property type="entry name" value="Probable polyketide synthase pks17"/>
    <property type="match status" value="1"/>
</dbReference>
<reference evidence="14" key="1">
    <citation type="journal article" date="2006" name="Chem. Biol.">
        <title>Genetic characterization of the chlorothricin gene cluster as a model for spirotetronate antibiotic biosynthesis.</title>
        <authorList>
            <person name="Jia X.Y."/>
            <person name="Tian Z.H."/>
            <person name="Shao L."/>
            <person name="Qu X.D."/>
            <person name="Zhao Q.F."/>
            <person name="Tang J."/>
            <person name="Tang G.L."/>
            <person name="Liu W."/>
        </authorList>
    </citation>
    <scope>NUCLEOTIDE SEQUENCE</scope>
</reference>
<dbReference type="SUPFAM" id="SSF51735">
    <property type="entry name" value="NAD(P)-binding Rossmann-fold domains"/>
    <property type="match status" value="2"/>
</dbReference>
<organism evidence="14">
    <name type="scientific">Streptomyces antibioticus</name>
    <dbReference type="NCBI Taxonomy" id="1890"/>
    <lineage>
        <taxon>Bacteria</taxon>
        <taxon>Bacillati</taxon>
        <taxon>Actinomycetota</taxon>
        <taxon>Actinomycetes</taxon>
        <taxon>Kitasatosporales</taxon>
        <taxon>Streptomycetaceae</taxon>
        <taxon>Streptomyces</taxon>
    </lineage>
</organism>
<dbReference type="Pfam" id="PF02801">
    <property type="entry name" value="Ketoacyl-synt_C"/>
    <property type="match status" value="1"/>
</dbReference>
<dbReference type="InterPro" id="IPR055123">
    <property type="entry name" value="SpnB-like_Rossmann"/>
</dbReference>
<feature type="compositionally biased region" description="Polar residues" evidence="10">
    <location>
        <begin position="1024"/>
        <end position="1042"/>
    </location>
</feature>
<dbReference type="Gene3D" id="3.10.129.110">
    <property type="entry name" value="Polyketide synthase dehydratase"/>
    <property type="match status" value="1"/>
</dbReference>
<feature type="region of interest" description="N-terminal hotdog fold" evidence="9">
    <location>
        <begin position="929"/>
        <end position="1052"/>
    </location>
</feature>
<keyword evidence="7" id="KW-0511">Multifunctional enzyme</keyword>
<dbReference type="InterPro" id="IPR018201">
    <property type="entry name" value="Ketoacyl_synth_AS"/>
</dbReference>
<dbReference type="InterPro" id="IPR015083">
    <property type="entry name" value="NorB/c/GfsB-D-like_docking"/>
</dbReference>
<evidence type="ECO:0000256" key="8">
    <source>
        <dbReference type="ARBA" id="ARBA00023315"/>
    </source>
</evidence>
<dbReference type="InterPro" id="IPR013968">
    <property type="entry name" value="PKS_KR"/>
</dbReference>
<feature type="active site" description="Proton donor; for dehydratase activity" evidence="9">
    <location>
        <position position="1131"/>
    </location>
</feature>
<dbReference type="InterPro" id="IPR049552">
    <property type="entry name" value="PKS_DH_N"/>
</dbReference>
<reference evidence="14" key="2">
    <citation type="submission" date="2006-08" db="EMBL/GenBank/DDBJ databases">
        <authorList>
            <person name="Jia X.-Y."/>
            <person name="Zhao Q.-F."/>
            <person name="Tian Z.-H."/>
            <person name="Tang G.-L."/>
            <person name="Liu W."/>
        </authorList>
    </citation>
    <scope>NUCLEOTIDE SEQUENCE</scope>
</reference>
<protein>
    <submittedName>
        <fullName evidence="14">ChlA4</fullName>
    </submittedName>
</protein>
<keyword evidence="4" id="KW-0597">Phosphoprotein</keyword>
<dbReference type="InterPro" id="IPR014031">
    <property type="entry name" value="Ketoacyl_synth_C"/>
</dbReference>
<evidence type="ECO:0000256" key="5">
    <source>
        <dbReference type="ARBA" id="ARBA00022679"/>
    </source>
</evidence>
<dbReference type="PROSITE" id="PS52004">
    <property type="entry name" value="KS3_2"/>
    <property type="match status" value="1"/>
</dbReference>
<dbReference type="InterPro" id="IPR057326">
    <property type="entry name" value="KR_dom"/>
</dbReference>
<dbReference type="InterPro" id="IPR014043">
    <property type="entry name" value="Acyl_transferase_dom"/>
</dbReference>
<dbReference type="FunFam" id="3.40.47.10:FF:000019">
    <property type="entry name" value="Polyketide synthase type I"/>
    <property type="match status" value="1"/>
</dbReference>
<dbReference type="InterPro" id="IPR016039">
    <property type="entry name" value="Thiolase-like"/>
</dbReference>
<dbReference type="InterPro" id="IPR042104">
    <property type="entry name" value="PKS_dehydratase_sf"/>
</dbReference>
<dbReference type="Gene3D" id="3.40.366.10">
    <property type="entry name" value="Malonyl-Coenzyme A Acyl Carrier Protein, domain 2"/>
    <property type="match status" value="1"/>
</dbReference>
<dbReference type="SUPFAM" id="SSF55048">
    <property type="entry name" value="Probable ACP-binding domain of malonyl-CoA ACP transacylase"/>
    <property type="match status" value="1"/>
</dbReference>
<dbReference type="PANTHER" id="PTHR43775">
    <property type="entry name" value="FATTY ACID SYNTHASE"/>
    <property type="match status" value="1"/>
</dbReference>
<evidence type="ECO:0000259" key="12">
    <source>
        <dbReference type="PROSITE" id="PS52004"/>
    </source>
</evidence>
<dbReference type="InterPro" id="IPR036736">
    <property type="entry name" value="ACP-like_sf"/>
</dbReference>
<comment type="cofactor">
    <cofactor evidence="1">
        <name>pantetheine 4'-phosphate</name>
        <dbReference type="ChEBI" id="CHEBI:47942"/>
    </cofactor>
</comment>
<dbReference type="Gene3D" id="3.40.50.720">
    <property type="entry name" value="NAD(P)-binding Rossmann-like Domain"/>
    <property type="match status" value="1"/>
</dbReference>
<evidence type="ECO:0000259" key="11">
    <source>
        <dbReference type="PROSITE" id="PS50075"/>
    </source>
</evidence>
<dbReference type="InterPro" id="IPR049900">
    <property type="entry name" value="PKS_mFAS_DH"/>
</dbReference>
<dbReference type="GO" id="GO:0004315">
    <property type="term" value="F:3-oxoacyl-[acyl-carrier-protein] synthase activity"/>
    <property type="evidence" value="ECO:0007669"/>
    <property type="project" value="InterPro"/>
</dbReference>
<dbReference type="Pfam" id="PF00109">
    <property type="entry name" value="ketoacyl-synt"/>
    <property type="match status" value="1"/>
</dbReference>
<dbReference type="Pfam" id="PF22953">
    <property type="entry name" value="SpnB_Rossmann"/>
    <property type="match status" value="1"/>
</dbReference>
<dbReference type="CDD" id="cd08956">
    <property type="entry name" value="KR_3_FAS_SDR_x"/>
    <property type="match status" value="1"/>
</dbReference>
<evidence type="ECO:0000313" key="14">
    <source>
        <dbReference type="EMBL" id="AAZ77697.1"/>
    </source>
</evidence>
<evidence type="ECO:0000256" key="9">
    <source>
        <dbReference type="PROSITE-ProRule" id="PRU01363"/>
    </source>
</evidence>
<dbReference type="GO" id="GO:0033068">
    <property type="term" value="P:macrolide biosynthetic process"/>
    <property type="evidence" value="ECO:0007669"/>
    <property type="project" value="UniProtKB-ARBA"/>
</dbReference>
<sequence>MTVTPPEKIVEALRASLLENERLRQENQRSADKAREPIAIVGMACRYPGGVASPEQLWQLVAEGKDAITTFPSTRGWDLGGIYHPDPDHPGTSYSRHGGFLHDAHEFDADFFGMSPREALATDPQQRLLLEAAWETLERAGLDPHSLRGSRTGVFTGIMYGDYGSRLHHHVPQDFEGQIGIGSSASVASGRVAYTLGLEGPAVTIDTACSSSLVALHLAAQALRNGECDLALAGGVTVMATPSTFIEFSRQRGLAPDGRCKPFAATADGTGWSEGIGLLLMERLTDAQQNGHPILAHLRGSAVNQDGASSQLTAPNGPSQQRVIRAALDNARLTPDQVDVVEAHGTGTGLGDPIEAQALLAAYGRDRAPDRPLWLGSIKSNIGHAQAAAGVAGIIKMVEAMRHGVLPQTLHVDEPTPHVDWSAGAVSLLTETRPWPETGRPRRAAVSSFGISGTNAHVILEQAPEADEAPSETTDGPLAWVLSAKTEAALRVQAAHLRDLVTRDAELPLADIGFSLATTRARLEQRAAVVAEDRAEFLAGLDALAAGADHDQVVRGSSVASGRTAFLFAGQGSQRPGMGRELYDSQPVFAQALDEVCALLDPHLDVPLREVMWAEEGTEQAALLEDTLYTQPALFALETALFRLLQHLGVTPHYLVGHSIGEITAAHAAGILTLDDACTLVAARARLLHGLPTGGTMTALQATEAEVEEALQDHPGVTIAALNTPHSTVISGDTDAVTHLAALFAEQGRKVTPLHVSHAFHSPHLDPVLDDFHTVAATLTYHQPRIPIISTLTGEPAGTGDLTTPDYWTRQLRETVRFHPALTTLTELNTTTHLELGPDTTLTTLTHATTDTTAIPLLHPHKPETHTLLTALATAHTHGTPLDWTTIFAPHHPSRIPLPTYPFQHRPYWLHHTPTLTNATDLGQTPTPHPLLAATAQLSNGAHLFTGRLSLATHPWLAHHTIRGTVVLPAAALVDLALHASHHTGHGGIGDLTLHTPLALAEGAAVRLRITVETANGDAPATLSIDSQPESDPESAWTTHASATLGLSPAEGVNEQPLSVNWPPREARSRAVDDLYEDLTDVGLAYAPAFQGVRALWQHGDTLYVEVGLPEEPTLPDTAWDGFGVHPALLDAALHPLLRAHGDGGRTTLRWSGISLHAEPSPVLRVRLTPTADDTFAVEIADDTGALVLTAGAVRLGPLPDSLPRTGRHVAPGDALFRVGWKPAAPESREFAPGRWGLLGEDLLGVRPALEAAGQVGRIGSYPDMKALLSVLDDVVPQSVIAPCVSPEADDVAQAVHTLTERVLSLLQSWLAEPRLTASRLVVVTRGAVAASDTEKPDDLGAASVWGLLRSAQSENPDQFQLIDTDGTAASLTALATVLTSGEPQVALREGKMLTPHLTKEPVAKDAVAPALDPEGTVLITGGTGTLGALTARHLITQHGARRLLLASRRGPEADGATELHDGLTELGAHVTITACDTADPAQLADLLTTIPTEHPLTAVIHTAGITHDATLTTLTPEQLHTVLKPKVDAAWHLHHQTQHLHLTAFILYSSAAGILGNPGQANYAAANTFLDTLAHHRHTQGLPATSLAWGLWTQTSTITATLDKDRGISSAGVTALPTDQALALFDAALASGRPQLTPIGLDLRSLRAAAEAGVLPAPLRTLVERSGPRRRGRTEPSLARRLAGLSETEQSALLLELVRTHTAAVLGHASAEAIATQRAFHELGFDSLAAVKLRNQLNTATGLRLPMTVIFDHPHVAALADRLHTELRTEGTAPGAALAELERFEATVLSLAPDSDQRSGLAARLRALLWKLDADPHTATRQAAPGDDLGSASDDELFSVLDNELGIARTHD</sequence>
<dbReference type="FunFam" id="3.40.366.10:FF:000002">
    <property type="entry name" value="Probable polyketide synthase 2"/>
    <property type="match status" value="1"/>
</dbReference>
<evidence type="ECO:0000256" key="3">
    <source>
        <dbReference type="ARBA" id="ARBA00022450"/>
    </source>
</evidence>
<dbReference type="InterPro" id="IPR049551">
    <property type="entry name" value="PKS_DH_C"/>
</dbReference>
<dbReference type="PANTHER" id="PTHR43775:SF51">
    <property type="entry name" value="INACTIVE PHENOLPHTHIOCEROL SYNTHESIS POLYKETIDE SYNTHASE TYPE I PKS1-RELATED"/>
    <property type="match status" value="1"/>
</dbReference>
<feature type="domain" description="Carrier" evidence="11">
    <location>
        <begin position="1693"/>
        <end position="1768"/>
    </location>
</feature>
<dbReference type="InterPro" id="IPR020807">
    <property type="entry name" value="PKS_DH"/>
</dbReference>
<dbReference type="PROSITE" id="PS50075">
    <property type="entry name" value="CARRIER"/>
    <property type="match status" value="1"/>
</dbReference>
<feature type="region of interest" description="Disordered" evidence="10">
    <location>
        <begin position="1019"/>
        <end position="1065"/>
    </location>
</feature>
<dbReference type="SMART" id="SM00823">
    <property type="entry name" value="PKS_PP"/>
    <property type="match status" value="1"/>
</dbReference>
<dbReference type="Gene3D" id="3.30.70.3290">
    <property type="match status" value="1"/>
</dbReference>
<evidence type="ECO:0000256" key="1">
    <source>
        <dbReference type="ARBA" id="ARBA00001957"/>
    </source>
</evidence>
<feature type="domain" description="PKS/mFAS DH" evidence="13">
    <location>
        <begin position="929"/>
        <end position="1205"/>
    </location>
</feature>
<dbReference type="InterPro" id="IPR001227">
    <property type="entry name" value="Ac_transferase_dom_sf"/>
</dbReference>
<dbReference type="SMART" id="SM00825">
    <property type="entry name" value="PKS_KS"/>
    <property type="match status" value="1"/>
</dbReference>
<dbReference type="InterPro" id="IPR032821">
    <property type="entry name" value="PKS_assoc"/>
</dbReference>
<evidence type="ECO:0000256" key="10">
    <source>
        <dbReference type="SAM" id="MobiDB-lite"/>
    </source>
</evidence>
<name>Q0R4M4_STRAT</name>
<comment type="pathway">
    <text evidence="2">Antibiotic biosynthesis.</text>
</comment>
<dbReference type="InterPro" id="IPR020841">
    <property type="entry name" value="PKS_Beta-ketoAc_synthase_dom"/>
</dbReference>
<dbReference type="PROSITE" id="PS52019">
    <property type="entry name" value="PKS_MFAS_DH"/>
    <property type="match status" value="1"/>
</dbReference>
<keyword evidence="8" id="KW-0012">Acyltransferase</keyword>
<dbReference type="Gene3D" id="1.10.1200.10">
    <property type="entry name" value="ACP-like"/>
    <property type="match status" value="1"/>
</dbReference>
<dbReference type="PROSITE" id="PS00606">
    <property type="entry name" value="KS3_1"/>
    <property type="match status" value="1"/>
</dbReference>
<dbReference type="Pfam" id="PF16197">
    <property type="entry name" value="KAsynt_C_assoc"/>
    <property type="match status" value="1"/>
</dbReference>
<dbReference type="SUPFAM" id="SSF47336">
    <property type="entry name" value="ACP-like"/>
    <property type="match status" value="1"/>
</dbReference>
<dbReference type="SUPFAM" id="SSF52151">
    <property type="entry name" value="FabD/lysophospholipase-like"/>
    <property type="match status" value="1"/>
</dbReference>
<dbReference type="InterPro" id="IPR036291">
    <property type="entry name" value="NAD(P)-bd_dom_sf"/>
</dbReference>